<dbReference type="RefSeq" id="XP_002680766.1">
    <property type="nucleotide sequence ID" value="XM_002680720.1"/>
</dbReference>
<feature type="signal peptide" evidence="2">
    <location>
        <begin position="1"/>
        <end position="27"/>
    </location>
</feature>
<dbReference type="OrthoDB" id="15714at2759"/>
<feature type="chain" id="PRO_5003038456" evidence="2">
    <location>
        <begin position="28"/>
        <end position="561"/>
    </location>
</feature>
<reference evidence="3 4" key="1">
    <citation type="journal article" date="2010" name="Cell">
        <title>The genome of Naegleria gruberi illuminates early eukaryotic versatility.</title>
        <authorList>
            <person name="Fritz-Laylin L.K."/>
            <person name="Prochnik S.E."/>
            <person name="Ginger M.L."/>
            <person name="Dacks J.B."/>
            <person name="Carpenter M.L."/>
            <person name="Field M.C."/>
            <person name="Kuo A."/>
            <person name="Paredez A."/>
            <person name="Chapman J."/>
            <person name="Pham J."/>
            <person name="Shu S."/>
            <person name="Neupane R."/>
            <person name="Cipriano M."/>
            <person name="Mancuso J."/>
            <person name="Tu H."/>
            <person name="Salamov A."/>
            <person name="Lindquist E."/>
            <person name="Shapiro H."/>
            <person name="Lucas S."/>
            <person name="Grigoriev I.V."/>
            <person name="Cande W.Z."/>
            <person name="Fulton C."/>
            <person name="Rokhsar D.S."/>
            <person name="Dawson S.C."/>
        </authorList>
    </citation>
    <scope>NUCLEOTIDE SEQUENCE [LARGE SCALE GENOMIC DNA]</scope>
    <source>
        <strain evidence="3 4">NEG-M</strain>
    </source>
</reference>
<evidence type="ECO:0000313" key="4">
    <source>
        <dbReference type="Proteomes" id="UP000006671"/>
    </source>
</evidence>
<dbReference type="InParanoid" id="D2V508"/>
<feature type="transmembrane region" description="Helical" evidence="1">
    <location>
        <begin position="542"/>
        <end position="560"/>
    </location>
</feature>
<sequence length="561" mass="62866">MSAMMFIIKFLIVTICLIQICVHSTLNDEIFNSVISTNQLPFEMPSFDQVLNSNKFVLAHYFKPFPLSIDNKNPSQDYYSVNYLQPSGEGNKFIKQGGFLRVRPLPIFAPQNASNIYWKLTNMEKEVRMAIARGINGWSYDILSVKDIGNGTCFYKGTLCELSIMLQAVKNVDSQSRFKVVLMPDMSSSLSLSDIVTIVKYLYNDTAIYRNGSKPVIAPFYAEGVSPIQWQSLLQNLTSDGFPILLLPTFLTISSKYINVEMYANISIGMGVWATVGVPTQGSSSIAYASTVRNAKSNNSLLFWLGMMPQTYKPKDCILYDSYNSLAYRNAWMSTLQTNADIVHVATWNDFSESGQLQPITDLQNTTGNGFYDLTAYYAHWWRTGLQPTIIRDVVYYFYRKEATNAYAPNMGCNFTMGISQSVSNQIEVLTFTTDQSILTIIIENSNYTFMINSSGINSFFIPLQAGKPNIQLWRNGINIITVEGNHEIFATNVGLPNGVLDLTYWSGSTASFITPSKSVNTFTSSNRNVGSSIVAISKCSTHVNMFIPLFFVFIAILLIF</sequence>
<dbReference type="GO" id="GO:0051118">
    <property type="term" value="F:glucan endo-1,3-alpha-glucosidase activity"/>
    <property type="evidence" value="ECO:0007669"/>
    <property type="project" value="InterPro"/>
</dbReference>
<keyword evidence="1" id="KW-0472">Membrane</keyword>
<dbReference type="Proteomes" id="UP000006671">
    <property type="component" value="Unassembled WGS sequence"/>
</dbReference>
<dbReference type="KEGG" id="ngr:NAEGRDRAFT_63971"/>
<evidence type="ECO:0000313" key="3">
    <source>
        <dbReference type="EMBL" id="EFC48022.1"/>
    </source>
</evidence>
<keyword evidence="2" id="KW-0732">Signal</keyword>
<dbReference type="Gene3D" id="3.20.20.80">
    <property type="entry name" value="Glycosidases"/>
    <property type="match status" value="1"/>
</dbReference>
<protein>
    <submittedName>
        <fullName evidence="3">Predicted protein</fullName>
    </submittedName>
</protein>
<evidence type="ECO:0000256" key="2">
    <source>
        <dbReference type="SAM" id="SignalP"/>
    </source>
</evidence>
<name>D2V508_NAEGR</name>
<evidence type="ECO:0000256" key="1">
    <source>
        <dbReference type="SAM" id="Phobius"/>
    </source>
</evidence>
<dbReference type="VEuPathDB" id="AmoebaDB:NAEGRDRAFT_63971"/>
<dbReference type="InterPro" id="IPR005197">
    <property type="entry name" value="Glyco_hydro_71"/>
</dbReference>
<gene>
    <name evidence="3" type="ORF">NAEGRDRAFT_63971</name>
</gene>
<keyword evidence="1" id="KW-0812">Transmembrane</keyword>
<keyword evidence="4" id="KW-1185">Reference proteome</keyword>
<dbReference type="Pfam" id="PF03659">
    <property type="entry name" value="Glyco_hydro_71"/>
    <property type="match status" value="1"/>
</dbReference>
<organism evidence="4">
    <name type="scientific">Naegleria gruberi</name>
    <name type="common">Amoeba</name>
    <dbReference type="NCBI Taxonomy" id="5762"/>
    <lineage>
        <taxon>Eukaryota</taxon>
        <taxon>Discoba</taxon>
        <taxon>Heterolobosea</taxon>
        <taxon>Tetramitia</taxon>
        <taxon>Eutetramitia</taxon>
        <taxon>Vahlkampfiidae</taxon>
        <taxon>Naegleria</taxon>
    </lineage>
</organism>
<dbReference type="OMA" id="KHAAYGG"/>
<proteinExistence type="predicted"/>
<dbReference type="CDD" id="cd11577">
    <property type="entry name" value="GH71"/>
    <property type="match status" value="1"/>
</dbReference>
<dbReference type="EMBL" id="GG738852">
    <property type="protein sequence ID" value="EFC48022.1"/>
    <property type="molecule type" value="Genomic_DNA"/>
</dbReference>
<dbReference type="AlphaFoldDB" id="D2V508"/>
<keyword evidence="1" id="KW-1133">Transmembrane helix</keyword>
<accession>D2V508</accession>
<dbReference type="GeneID" id="8849647"/>